<protein>
    <submittedName>
        <fullName evidence="2">Uncharacterized protein</fullName>
    </submittedName>
</protein>
<accession>A0AAN8R0I2</accession>
<keyword evidence="3" id="KW-1185">Reference proteome</keyword>
<evidence type="ECO:0000256" key="1">
    <source>
        <dbReference type="SAM" id="MobiDB-lite"/>
    </source>
</evidence>
<proteinExistence type="predicted"/>
<sequence length="90" mass="9893">MPNDSDKPGGGEDERTEHRTDSSEQSLSKRVRRGTPSPHRGNTPQSSPPRFVSVDELMETANGVTNMALAHEMVVFTDFQVKPSEPAEGR</sequence>
<organism evidence="2 3">
    <name type="scientific">Coregonus suidteri</name>
    <dbReference type="NCBI Taxonomy" id="861788"/>
    <lineage>
        <taxon>Eukaryota</taxon>
        <taxon>Metazoa</taxon>
        <taxon>Chordata</taxon>
        <taxon>Craniata</taxon>
        <taxon>Vertebrata</taxon>
        <taxon>Euteleostomi</taxon>
        <taxon>Actinopterygii</taxon>
        <taxon>Neopterygii</taxon>
        <taxon>Teleostei</taxon>
        <taxon>Protacanthopterygii</taxon>
        <taxon>Salmoniformes</taxon>
        <taxon>Salmonidae</taxon>
        <taxon>Coregoninae</taxon>
        <taxon>Coregonus</taxon>
    </lineage>
</organism>
<dbReference type="EMBL" id="JAGTTL010000009">
    <property type="protein sequence ID" value="KAK6317958.1"/>
    <property type="molecule type" value="Genomic_DNA"/>
</dbReference>
<evidence type="ECO:0000313" key="2">
    <source>
        <dbReference type="EMBL" id="KAK6317958.1"/>
    </source>
</evidence>
<evidence type="ECO:0000313" key="3">
    <source>
        <dbReference type="Proteomes" id="UP001356427"/>
    </source>
</evidence>
<feature type="region of interest" description="Disordered" evidence="1">
    <location>
        <begin position="1"/>
        <end position="52"/>
    </location>
</feature>
<dbReference type="Proteomes" id="UP001356427">
    <property type="component" value="Unassembled WGS sequence"/>
</dbReference>
<feature type="compositionally biased region" description="Basic and acidic residues" evidence="1">
    <location>
        <begin position="1"/>
        <end position="22"/>
    </location>
</feature>
<comment type="caution">
    <text evidence="2">The sequence shown here is derived from an EMBL/GenBank/DDBJ whole genome shotgun (WGS) entry which is preliminary data.</text>
</comment>
<reference evidence="2 3" key="1">
    <citation type="submission" date="2021-04" db="EMBL/GenBank/DDBJ databases">
        <authorList>
            <person name="De Guttry C."/>
            <person name="Zahm M."/>
            <person name="Klopp C."/>
            <person name="Cabau C."/>
            <person name="Louis A."/>
            <person name="Berthelot C."/>
            <person name="Parey E."/>
            <person name="Roest Crollius H."/>
            <person name="Montfort J."/>
            <person name="Robinson-Rechavi M."/>
            <person name="Bucao C."/>
            <person name="Bouchez O."/>
            <person name="Gislard M."/>
            <person name="Lluch J."/>
            <person name="Milhes M."/>
            <person name="Lampietro C."/>
            <person name="Lopez Roques C."/>
            <person name="Donnadieu C."/>
            <person name="Braasch I."/>
            <person name="Desvignes T."/>
            <person name="Postlethwait J."/>
            <person name="Bobe J."/>
            <person name="Wedekind C."/>
            <person name="Guiguen Y."/>
        </authorList>
    </citation>
    <scope>NUCLEOTIDE SEQUENCE [LARGE SCALE GENOMIC DNA]</scope>
    <source>
        <strain evidence="2">Cs_M1</strain>
        <tissue evidence="2">Blood</tissue>
    </source>
</reference>
<dbReference type="AlphaFoldDB" id="A0AAN8R0I2"/>
<gene>
    <name evidence="2" type="ORF">J4Q44_G00112490</name>
</gene>
<name>A0AAN8R0I2_9TELE</name>